<dbReference type="PROSITE" id="PS50949">
    <property type="entry name" value="HTH_GNTR"/>
    <property type="match status" value="1"/>
</dbReference>
<dbReference type="SUPFAM" id="SSF46785">
    <property type="entry name" value="Winged helix' DNA-binding domain"/>
    <property type="match status" value="1"/>
</dbReference>
<dbReference type="EMBL" id="HE804045">
    <property type="protein sequence ID" value="CCH29092.1"/>
    <property type="molecule type" value="Genomic_DNA"/>
</dbReference>
<dbReference type="HOGENOM" id="CLU_760511_0_0_11"/>
<keyword evidence="7" id="KW-1185">Reference proteome</keyword>
<evidence type="ECO:0000313" key="7">
    <source>
        <dbReference type="Proteomes" id="UP000006281"/>
    </source>
</evidence>
<evidence type="ECO:0000313" key="6">
    <source>
        <dbReference type="EMBL" id="CCH29092.1"/>
    </source>
</evidence>
<evidence type="ECO:0000256" key="1">
    <source>
        <dbReference type="ARBA" id="ARBA00023015"/>
    </source>
</evidence>
<dbReference type="Pfam" id="PF00392">
    <property type="entry name" value="GntR"/>
    <property type="match status" value="1"/>
</dbReference>
<dbReference type="eggNOG" id="COG1802">
    <property type="taxonomic scope" value="Bacteria"/>
</dbReference>
<dbReference type="Gene3D" id="1.20.120.530">
    <property type="entry name" value="GntR ligand-binding domain-like"/>
    <property type="match status" value="1"/>
</dbReference>
<dbReference type="GO" id="GO:0003700">
    <property type="term" value="F:DNA-binding transcription factor activity"/>
    <property type="evidence" value="ECO:0007669"/>
    <property type="project" value="InterPro"/>
</dbReference>
<dbReference type="InterPro" id="IPR011711">
    <property type="entry name" value="GntR_C"/>
</dbReference>
<reference evidence="6 7" key="1">
    <citation type="journal article" date="2012" name="BMC Genomics">
        <title>Complete genome sequence of Saccharothrix espanaensis DSM 44229T and comparison to the other completely sequenced Pseudonocardiaceae.</title>
        <authorList>
            <person name="Strobel T."/>
            <person name="Al-Dilaimi A."/>
            <person name="Blom J."/>
            <person name="Gessner A."/>
            <person name="Kalinowski J."/>
            <person name="Luzhetska M."/>
            <person name="Puhler A."/>
            <person name="Szczepanowski R."/>
            <person name="Bechthold A."/>
            <person name="Ruckert C."/>
        </authorList>
    </citation>
    <scope>NUCLEOTIDE SEQUENCE [LARGE SCALE GENOMIC DNA]</scope>
    <source>
        <strain evidence="7">ATCC 51144 / DSM 44229 / JCM 9112 / NBRC 15066 / NRRL 15764</strain>
    </source>
</reference>
<feature type="domain" description="HTH gntR-type" evidence="5">
    <location>
        <begin position="157"/>
        <end position="224"/>
    </location>
</feature>
<dbReference type="PANTHER" id="PTHR43537:SF45">
    <property type="entry name" value="GNTR FAMILY REGULATORY PROTEIN"/>
    <property type="match status" value="1"/>
</dbReference>
<dbReference type="InterPro" id="IPR036390">
    <property type="entry name" value="WH_DNA-bd_sf"/>
</dbReference>
<dbReference type="Gene3D" id="1.10.10.10">
    <property type="entry name" value="Winged helix-like DNA-binding domain superfamily/Winged helix DNA-binding domain"/>
    <property type="match status" value="1"/>
</dbReference>
<dbReference type="KEGG" id="sesp:BN6_17710"/>
<feature type="region of interest" description="Disordered" evidence="4">
    <location>
        <begin position="1"/>
        <end position="29"/>
    </location>
</feature>
<dbReference type="STRING" id="1179773.BN6_17710"/>
<dbReference type="SMART" id="SM00895">
    <property type="entry name" value="FCD"/>
    <property type="match status" value="1"/>
</dbReference>
<dbReference type="InterPro" id="IPR008920">
    <property type="entry name" value="TF_FadR/GntR_C"/>
</dbReference>
<dbReference type="InterPro" id="IPR036388">
    <property type="entry name" value="WH-like_DNA-bd_sf"/>
</dbReference>
<evidence type="ECO:0000256" key="2">
    <source>
        <dbReference type="ARBA" id="ARBA00023125"/>
    </source>
</evidence>
<dbReference type="RefSeq" id="WP_015099205.1">
    <property type="nucleotide sequence ID" value="NC_019673.1"/>
</dbReference>
<dbReference type="Pfam" id="PF07729">
    <property type="entry name" value="FCD"/>
    <property type="match status" value="1"/>
</dbReference>
<protein>
    <submittedName>
        <fullName evidence="6">Transcriptional regulator, GntR family</fullName>
    </submittedName>
</protein>
<sequence length="364" mass="38817">MLEGSYGEAVLDTADPGTVPPRPVPRLPGTVHAEADEHEADEHEAAGQWPACWACTDPLGGAGRHSTARRSRTRWVGSCPLMRVAATWDTLGVTPRTGDCFLHTEVRMLKAGPAAPAVEGGLVSQPRSPSLGAGAAARRTARDALSGAAARRVARPAPLREAVYDALLDLIVNRTLQPGQHLVEIDLAEHLGVSRQPVREALQRLQTEGWVDLRPAQGAFVHTPTDEEADQLLSVRGVLETHSAKLAAERATAQDVAGLAEIQQAGLRALAAEDVAGVVAANAALHAAISGLSGNTVLADLIATVDRRVRWYYAPLALTFRQDAWTEHADLIEAIGAHDPDTAGRIMALHTERTRQAYRATRTD</sequence>
<dbReference type="PRINTS" id="PR00035">
    <property type="entry name" value="HTHGNTR"/>
</dbReference>
<organism evidence="6 7">
    <name type="scientific">Saccharothrix espanaensis (strain ATCC 51144 / DSM 44229 / JCM 9112 / NBRC 15066 / NRRL 15764)</name>
    <dbReference type="NCBI Taxonomy" id="1179773"/>
    <lineage>
        <taxon>Bacteria</taxon>
        <taxon>Bacillati</taxon>
        <taxon>Actinomycetota</taxon>
        <taxon>Actinomycetes</taxon>
        <taxon>Pseudonocardiales</taxon>
        <taxon>Pseudonocardiaceae</taxon>
        <taxon>Saccharothrix</taxon>
    </lineage>
</organism>
<evidence type="ECO:0000259" key="5">
    <source>
        <dbReference type="PROSITE" id="PS50949"/>
    </source>
</evidence>
<dbReference type="PANTHER" id="PTHR43537">
    <property type="entry name" value="TRANSCRIPTIONAL REGULATOR, GNTR FAMILY"/>
    <property type="match status" value="1"/>
</dbReference>
<dbReference type="GO" id="GO:0003677">
    <property type="term" value="F:DNA binding"/>
    <property type="evidence" value="ECO:0007669"/>
    <property type="project" value="UniProtKB-KW"/>
</dbReference>
<name>K0JUE6_SACES</name>
<dbReference type="SMART" id="SM00345">
    <property type="entry name" value="HTH_GNTR"/>
    <property type="match status" value="1"/>
</dbReference>
<evidence type="ECO:0000256" key="3">
    <source>
        <dbReference type="ARBA" id="ARBA00023163"/>
    </source>
</evidence>
<gene>
    <name evidence="6" type="ordered locus">BN6_17710</name>
</gene>
<keyword evidence="1" id="KW-0805">Transcription regulation</keyword>
<evidence type="ECO:0000256" key="4">
    <source>
        <dbReference type="SAM" id="MobiDB-lite"/>
    </source>
</evidence>
<keyword evidence="3" id="KW-0804">Transcription</keyword>
<dbReference type="AlphaFoldDB" id="K0JUE6"/>
<accession>K0JUE6</accession>
<dbReference type="PATRIC" id="fig|1179773.3.peg.1777"/>
<keyword evidence="2" id="KW-0238">DNA-binding</keyword>
<dbReference type="CDD" id="cd07377">
    <property type="entry name" value="WHTH_GntR"/>
    <property type="match status" value="1"/>
</dbReference>
<dbReference type="SUPFAM" id="SSF48008">
    <property type="entry name" value="GntR ligand-binding domain-like"/>
    <property type="match status" value="1"/>
</dbReference>
<dbReference type="InterPro" id="IPR000524">
    <property type="entry name" value="Tscrpt_reg_HTH_GntR"/>
</dbReference>
<dbReference type="Proteomes" id="UP000006281">
    <property type="component" value="Chromosome"/>
</dbReference>
<proteinExistence type="predicted"/>